<feature type="domain" description="Phosphoadenosine phosphosulphate reductase" evidence="15">
    <location>
        <begin position="64"/>
        <end position="239"/>
    </location>
</feature>
<comment type="catalytic activity">
    <reaction evidence="13 14">
        <text>[thioredoxin]-disulfide + sulfite + AMP + 2 H(+) = adenosine 5'-phosphosulfate + [thioredoxin]-dithiol</text>
        <dbReference type="Rhea" id="RHEA:21976"/>
        <dbReference type="Rhea" id="RHEA-COMP:10698"/>
        <dbReference type="Rhea" id="RHEA-COMP:10700"/>
        <dbReference type="ChEBI" id="CHEBI:15378"/>
        <dbReference type="ChEBI" id="CHEBI:17359"/>
        <dbReference type="ChEBI" id="CHEBI:29950"/>
        <dbReference type="ChEBI" id="CHEBI:50058"/>
        <dbReference type="ChEBI" id="CHEBI:58243"/>
        <dbReference type="ChEBI" id="CHEBI:456215"/>
        <dbReference type="EC" id="1.8.4.10"/>
    </reaction>
</comment>
<dbReference type="GO" id="GO:0019344">
    <property type="term" value="P:cysteine biosynthetic process"/>
    <property type="evidence" value="ECO:0007669"/>
    <property type="project" value="InterPro"/>
</dbReference>
<evidence type="ECO:0000256" key="9">
    <source>
        <dbReference type="ARBA" id="ARBA00024386"/>
    </source>
</evidence>
<evidence type="ECO:0000256" key="12">
    <source>
        <dbReference type="ARBA" id="ARBA00032041"/>
    </source>
</evidence>
<protein>
    <recommendedName>
        <fullName evidence="10 14">Adenosine 5'-phosphosulfate reductase</fullName>
        <shortName evidence="14">APS reductase</shortName>
        <ecNumber evidence="9 14">1.8.4.10</ecNumber>
    </recommendedName>
    <alternativeName>
        <fullName evidence="12 14">5'-adenylylsulfate reductase</fullName>
    </alternativeName>
    <alternativeName>
        <fullName evidence="11 14">Thioredoxin-dependent 5'-adenylylsulfate reductase</fullName>
    </alternativeName>
</protein>
<feature type="binding site" evidence="14">
    <location>
        <position position="150"/>
    </location>
    <ligand>
        <name>[4Fe-4S] cluster</name>
        <dbReference type="ChEBI" id="CHEBI:49883"/>
    </ligand>
</feature>
<proteinExistence type="inferred from homology"/>
<evidence type="ECO:0000256" key="1">
    <source>
        <dbReference type="ARBA" id="ARBA00009732"/>
    </source>
</evidence>
<evidence type="ECO:0000313" key="16">
    <source>
        <dbReference type="EMBL" id="CAJ0697528.1"/>
    </source>
</evidence>
<sequence>MSLSDAQEGQEIAVSEVPVSAIGRPVLWARPVYTGTAEALVAKEAALFERLAEIAAKHGVAKFATSLAAEDMVVTDAILRSPEAVRAHLPIFTLQTGRLHAETLAMLDRIRAHYGYAIEQYTPDARAVEAYVRDHGLNAFYDSIELRKACCNIRKVVPLNRALKDADAWLTGQRREQAVTRADLPFAEDDTARGIAKYNPLFDWSEAEVWAYLEQHNVPTNALHDKGYPSIGCEPCTRAVRAGEDVRAGRWWWESRDSKECGLHAANAVTNSATNLSQKN</sequence>
<comment type="cofactor">
    <cofactor evidence="14">
        <name>[4Fe-4S] cluster</name>
        <dbReference type="ChEBI" id="CHEBI:49883"/>
    </cofactor>
    <text evidence="14">Binds 1 [4Fe-4S] cluster per subunit.</text>
</comment>
<dbReference type="GO" id="GO:0046872">
    <property type="term" value="F:metal ion binding"/>
    <property type="evidence" value="ECO:0007669"/>
    <property type="project" value="UniProtKB-KW"/>
</dbReference>
<evidence type="ECO:0000256" key="6">
    <source>
        <dbReference type="ARBA" id="ARBA00023014"/>
    </source>
</evidence>
<dbReference type="PANTHER" id="PTHR46482">
    <property type="entry name" value="5'-ADENYLYLSULFATE REDUCTASE 3, CHLOROPLASTIC"/>
    <property type="match status" value="1"/>
</dbReference>
<dbReference type="Gene3D" id="3.40.50.620">
    <property type="entry name" value="HUPs"/>
    <property type="match status" value="1"/>
</dbReference>
<dbReference type="PANTHER" id="PTHR46482:SF9">
    <property type="entry name" value="5'-ADENYLYLSULFATE REDUCTASE 1, CHLOROPLASTIC"/>
    <property type="match status" value="1"/>
</dbReference>
<evidence type="ECO:0000256" key="4">
    <source>
        <dbReference type="ARBA" id="ARBA00023002"/>
    </source>
</evidence>
<evidence type="ECO:0000256" key="3">
    <source>
        <dbReference type="ARBA" id="ARBA00022723"/>
    </source>
</evidence>
<reference evidence="16 17" key="1">
    <citation type="submission" date="2023-07" db="EMBL/GenBank/DDBJ databases">
        <authorList>
            <person name="Peeters C."/>
        </authorList>
    </citation>
    <scope>NUCLEOTIDE SEQUENCE [LARGE SCALE GENOMIC DNA]</scope>
    <source>
        <strain evidence="16 17">LMG 18091</strain>
    </source>
</reference>
<accession>A0AAD2B2D0</accession>
<dbReference type="InterPro" id="IPR014729">
    <property type="entry name" value="Rossmann-like_a/b/a_fold"/>
</dbReference>
<dbReference type="EMBL" id="CATWAF010000003">
    <property type="protein sequence ID" value="CAJ0697528.1"/>
    <property type="molecule type" value="Genomic_DNA"/>
</dbReference>
<dbReference type="InterPro" id="IPR011798">
    <property type="entry name" value="APS_reductase"/>
</dbReference>
<dbReference type="NCBIfam" id="NF002537">
    <property type="entry name" value="PRK02090.1"/>
    <property type="match status" value="1"/>
</dbReference>
<comment type="pathway">
    <text evidence="8 14">Sulfur metabolism; hydrogen sulfide biosynthesis; sulfite from sulfate.</text>
</comment>
<dbReference type="Pfam" id="PF01507">
    <property type="entry name" value="PAPS_reduct"/>
    <property type="match status" value="1"/>
</dbReference>
<dbReference type="GO" id="GO:0005737">
    <property type="term" value="C:cytoplasm"/>
    <property type="evidence" value="ECO:0007669"/>
    <property type="project" value="UniProtKB-SubCell"/>
</dbReference>
<keyword evidence="4 14" id="KW-0560">Oxidoreductase</keyword>
<feature type="binding site" evidence="14">
    <location>
        <position position="236"/>
    </location>
    <ligand>
        <name>[4Fe-4S] cluster</name>
        <dbReference type="ChEBI" id="CHEBI:49883"/>
    </ligand>
</feature>
<dbReference type="EC" id="1.8.4.10" evidence="9 14"/>
<evidence type="ECO:0000313" key="17">
    <source>
        <dbReference type="Proteomes" id="UP001189915"/>
    </source>
</evidence>
<dbReference type="SUPFAM" id="SSF52402">
    <property type="entry name" value="Adenine nucleotide alpha hydrolases-like"/>
    <property type="match status" value="1"/>
</dbReference>
<dbReference type="GO" id="GO:0051539">
    <property type="term" value="F:4 iron, 4 sulfur cluster binding"/>
    <property type="evidence" value="ECO:0007669"/>
    <property type="project" value="UniProtKB-UniRule"/>
</dbReference>
<keyword evidence="17" id="KW-1185">Reference proteome</keyword>
<evidence type="ECO:0000256" key="8">
    <source>
        <dbReference type="ARBA" id="ARBA00024327"/>
    </source>
</evidence>
<dbReference type="GO" id="GO:0019379">
    <property type="term" value="P:sulfate assimilation, phosphoadenylyl sulfate reduction by phosphoadenylyl-sulfate reductase (thioredoxin)"/>
    <property type="evidence" value="ECO:0007669"/>
    <property type="project" value="UniProtKB-UniRule"/>
</dbReference>
<comment type="caution">
    <text evidence="16">The sequence shown here is derived from an EMBL/GenBank/DDBJ whole genome shotgun (WGS) entry which is preliminary data.</text>
</comment>
<dbReference type="CDD" id="cd23945">
    <property type="entry name" value="PAPS_reductase"/>
    <property type="match status" value="1"/>
</dbReference>
<comment type="similarity">
    <text evidence="1 14">Belongs to the PAPS reductase family. CysH subfamily.</text>
</comment>
<keyword evidence="3 14" id="KW-0479">Metal-binding</keyword>
<feature type="binding site" evidence="14">
    <location>
        <position position="233"/>
    </location>
    <ligand>
        <name>[4Fe-4S] cluster</name>
        <dbReference type="ChEBI" id="CHEBI:49883"/>
    </ligand>
</feature>
<evidence type="ECO:0000256" key="5">
    <source>
        <dbReference type="ARBA" id="ARBA00023004"/>
    </source>
</evidence>
<evidence type="ECO:0000259" key="15">
    <source>
        <dbReference type="Pfam" id="PF01507"/>
    </source>
</evidence>
<gene>
    <name evidence="14 16" type="primary">cysH</name>
    <name evidence="16" type="ORF">LMG18091_02502</name>
</gene>
<keyword evidence="6 14" id="KW-0411">Iron-sulfur</keyword>
<evidence type="ECO:0000256" key="2">
    <source>
        <dbReference type="ARBA" id="ARBA00022490"/>
    </source>
</evidence>
<feature type="binding site" evidence="14">
    <location>
        <position position="151"/>
    </location>
    <ligand>
        <name>[4Fe-4S] cluster</name>
        <dbReference type="ChEBI" id="CHEBI:49883"/>
    </ligand>
</feature>
<dbReference type="NCBIfam" id="TIGR02055">
    <property type="entry name" value="APS_reductase"/>
    <property type="match status" value="1"/>
</dbReference>
<dbReference type="GO" id="GO:0004604">
    <property type="term" value="F:phosphoadenylyl-sulfate reductase (thioredoxin) activity"/>
    <property type="evidence" value="ECO:0007669"/>
    <property type="project" value="UniProtKB-UniRule"/>
</dbReference>
<evidence type="ECO:0000256" key="7">
    <source>
        <dbReference type="ARBA" id="ARBA00024298"/>
    </source>
</evidence>
<dbReference type="InterPro" id="IPR004511">
    <property type="entry name" value="PAPS/APS_Rdtase"/>
</dbReference>
<dbReference type="HAMAP" id="MF_00063">
    <property type="entry name" value="CysH"/>
    <property type="match status" value="1"/>
</dbReference>
<dbReference type="InterPro" id="IPR002500">
    <property type="entry name" value="PAPS_reduct_dom"/>
</dbReference>
<evidence type="ECO:0000256" key="13">
    <source>
        <dbReference type="ARBA" id="ARBA00048441"/>
    </source>
</evidence>
<keyword evidence="5 14" id="KW-0408">Iron</keyword>
<evidence type="ECO:0000256" key="11">
    <source>
        <dbReference type="ARBA" id="ARBA00030894"/>
    </source>
</evidence>
<evidence type="ECO:0000256" key="14">
    <source>
        <dbReference type="HAMAP-Rule" id="MF_00063"/>
    </source>
</evidence>
<dbReference type="AlphaFoldDB" id="A0AAD2B2D0"/>
<organism evidence="16 17">
    <name type="scientific">Ralstonia wenshanensis</name>
    <dbReference type="NCBI Taxonomy" id="2842456"/>
    <lineage>
        <taxon>Bacteria</taxon>
        <taxon>Pseudomonadati</taxon>
        <taxon>Pseudomonadota</taxon>
        <taxon>Betaproteobacteria</taxon>
        <taxon>Burkholderiales</taxon>
        <taxon>Burkholderiaceae</taxon>
        <taxon>Ralstonia</taxon>
    </lineage>
</organism>
<comment type="function">
    <text evidence="7 14">Catalyzes the formation of sulfite from adenosine 5'-phosphosulfate (APS) using thioredoxin as an electron donor.</text>
</comment>
<dbReference type="Proteomes" id="UP001189915">
    <property type="component" value="Unassembled WGS sequence"/>
</dbReference>
<dbReference type="GO" id="GO:0070814">
    <property type="term" value="P:hydrogen sulfide biosynthetic process"/>
    <property type="evidence" value="ECO:0007669"/>
    <property type="project" value="UniProtKB-UniRule"/>
</dbReference>
<keyword evidence="2 14" id="KW-0963">Cytoplasm</keyword>
<dbReference type="GO" id="GO:0043866">
    <property type="term" value="F:adenylyl-sulfate reductase (thioredoxin) activity"/>
    <property type="evidence" value="ECO:0007669"/>
    <property type="project" value="UniProtKB-EC"/>
</dbReference>
<comment type="subcellular location">
    <subcellularLocation>
        <location evidence="14">Cytoplasm</location>
    </subcellularLocation>
</comment>
<name>A0AAD2B2D0_9RALS</name>
<feature type="active site" description="Nucleophile; cysteine thiosulfonate intermediate" evidence="14">
    <location>
        <position position="261"/>
    </location>
</feature>
<evidence type="ECO:0000256" key="10">
    <source>
        <dbReference type="ARBA" id="ARBA00029514"/>
    </source>
</evidence>